<dbReference type="EMBL" id="JACEGQ020000003">
    <property type="protein sequence ID" value="KAH8513258.1"/>
    <property type="molecule type" value="Genomic_DNA"/>
</dbReference>
<dbReference type="AlphaFoldDB" id="A0A8T2Z7B1"/>
<comment type="caution">
    <text evidence="1">The sequence shown here is derived from an EMBL/GenBank/DDBJ whole genome shotgun (WGS) entry which is preliminary data.</text>
</comment>
<feature type="non-terminal residue" evidence="1">
    <location>
        <position position="1"/>
    </location>
</feature>
<sequence length="64" mass="7084">DQYLKPVISEPEVTAAYEVVRKLFDGQIKRRIPEEYNGSCSAEPAAMPAELAMARGSRDNISVD</sequence>
<evidence type="ECO:0000313" key="1">
    <source>
        <dbReference type="EMBL" id="KAH8513258.1"/>
    </source>
</evidence>
<protein>
    <submittedName>
        <fullName evidence="1">Uncharacterized protein</fullName>
    </submittedName>
</protein>
<dbReference type="Proteomes" id="UP000807159">
    <property type="component" value="Chromosome 3"/>
</dbReference>
<keyword evidence="2" id="KW-1185">Reference proteome</keyword>
<evidence type="ECO:0000313" key="2">
    <source>
        <dbReference type="Proteomes" id="UP000807159"/>
    </source>
</evidence>
<accession>A0A8T2Z7B1</accession>
<name>A0A8T2Z7B1_POPDE</name>
<organism evidence="1 2">
    <name type="scientific">Populus deltoides</name>
    <name type="common">Eastern poplar</name>
    <name type="synonym">Eastern cottonwood</name>
    <dbReference type="NCBI Taxonomy" id="3696"/>
    <lineage>
        <taxon>Eukaryota</taxon>
        <taxon>Viridiplantae</taxon>
        <taxon>Streptophyta</taxon>
        <taxon>Embryophyta</taxon>
        <taxon>Tracheophyta</taxon>
        <taxon>Spermatophyta</taxon>
        <taxon>Magnoliopsida</taxon>
        <taxon>eudicotyledons</taxon>
        <taxon>Gunneridae</taxon>
        <taxon>Pentapetalae</taxon>
        <taxon>rosids</taxon>
        <taxon>fabids</taxon>
        <taxon>Malpighiales</taxon>
        <taxon>Salicaceae</taxon>
        <taxon>Saliceae</taxon>
        <taxon>Populus</taxon>
    </lineage>
</organism>
<proteinExistence type="predicted"/>
<reference evidence="1" key="1">
    <citation type="journal article" date="2021" name="J. Hered.">
        <title>Genome Assembly of Salicaceae Populus deltoides (Eastern Cottonwood) I-69 Based on Nanopore Sequencing and Hi-C Technologies.</title>
        <authorList>
            <person name="Bai S."/>
            <person name="Wu H."/>
            <person name="Zhang J."/>
            <person name="Pan Z."/>
            <person name="Zhao W."/>
            <person name="Li Z."/>
            <person name="Tong C."/>
        </authorList>
    </citation>
    <scope>NUCLEOTIDE SEQUENCE</scope>
    <source>
        <tissue evidence="1">Leaf</tissue>
    </source>
</reference>
<gene>
    <name evidence="1" type="ORF">H0E87_006522</name>
</gene>